<proteinExistence type="predicted"/>
<gene>
    <name evidence="1" type="ORF">SAMN05421761_11449</name>
</gene>
<accession>A0A1N7P6L6</accession>
<organism evidence="1 2">
    <name type="scientific">Belliella pelovolcani</name>
    <dbReference type="NCBI Taxonomy" id="529505"/>
    <lineage>
        <taxon>Bacteria</taxon>
        <taxon>Pseudomonadati</taxon>
        <taxon>Bacteroidota</taxon>
        <taxon>Cytophagia</taxon>
        <taxon>Cytophagales</taxon>
        <taxon>Cyclobacteriaceae</taxon>
        <taxon>Belliella</taxon>
    </lineage>
</organism>
<keyword evidence="2" id="KW-1185">Reference proteome</keyword>
<evidence type="ECO:0000313" key="1">
    <source>
        <dbReference type="EMBL" id="SIT06089.1"/>
    </source>
</evidence>
<dbReference type="AlphaFoldDB" id="A0A1N7P6L6"/>
<dbReference type="InterPro" id="IPR035093">
    <property type="entry name" value="RelE/ParE_toxin_dom_sf"/>
</dbReference>
<dbReference type="EMBL" id="FTOP01000014">
    <property type="protein sequence ID" value="SIT06089.1"/>
    <property type="molecule type" value="Genomic_DNA"/>
</dbReference>
<reference evidence="2" key="1">
    <citation type="submission" date="2017-01" db="EMBL/GenBank/DDBJ databases">
        <authorList>
            <person name="Varghese N."/>
            <person name="Submissions S."/>
        </authorList>
    </citation>
    <scope>NUCLEOTIDE SEQUENCE [LARGE SCALE GENOMIC DNA]</scope>
    <source>
        <strain evidence="2">DSM 46698</strain>
    </source>
</reference>
<dbReference type="Proteomes" id="UP000186026">
    <property type="component" value="Unassembled WGS sequence"/>
</dbReference>
<dbReference type="SUPFAM" id="SSF143011">
    <property type="entry name" value="RelE-like"/>
    <property type="match status" value="1"/>
</dbReference>
<evidence type="ECO:0000313" key="2">
    <source>
        <dbReference type="Proteomes" id="UP000186026"/>
    </source>
</evidence>
<name>A0A1N7P6L6_9BACT</name>
<evidence type="ECO:0008006" key="3">
    <source>
        <dbReference type="Google" id="ProtNLM"/>
    </source>
</evidence>
<dbReference type="STRING" id="529505.SAMN05421761_11449"/>
<protein>
    <recommendedName>
        <fullName evidence="3">mRNA interferase RelE/StbE</fullName>
    </recommendedName>
</protein>
<sequence>MTYKLAFTKSFGRELKKLKKKYPSILKDLDKIAVKLLENPSLGVLVYKNCYKVRVPNFKYE</sequence>